<protein>
    <recommendedName>
        <fullName evidence="3">HprK-related kinase B</fullName>
    </recommendedName>
</protein>
<dbReference type="EMBL" id="BEXT01000001">
    <property type="protein sequence ID" value="GBC59633.1"/>
    <property type="molecule type" value="Genomic_DNA"/>
</dbReference>
<evidence type="ECO:0008006" key="3">
    <source>
        <dbReference type="Google" id="ProtNLM"/>
    </source>
</evidence>
<dbReference type="InterPro" id="IPR027417">
    <property type="entry name" value="P-loop_NTPase"/>
</dbReference>
<name>A0A401FRQ2_9BACT</name>
<gene>
    <name evidence="1" type="ORF">DENIS_0572</name>
</gene>
<keyword evidence="2" id="KW-1185">Reference proteome</keyword>
<evidence type="ECO:0000313" key="1">
    <source>
        <dbReference type="EMBL" id="GBC59633.1"/>
    </source>
</evidence>
<comment type="caution">
    <text evidence="1">The sequence shown here is derived from an EMBL/GenBank/DDBJ whole genome shotgun (WGS) entry which is preliminary data.</text>
</comment>
<proteinExistence type="predicted"/>
<dbReference type="Proteomes" id="UP000288096">
    <property type="component" value="Unassembled WGS sequence"/>
</dbReference>
<reference evidence="2" key="1">
    <citation type="submission" date="2017-11" db="EMBL/GenBank/DDBJ databases">
        <authorList>
            <person name="Watanabe M."/>
            <person name="Kojima H."/>
        </authorList>
    </citation>
    <scope>NUCLEOTIDE SEQUENCE [LARGE SCALE GENOMIC DNA]</scope>
    <source>
        <strain evidence="2">Tokyo 01</strain>
    </source>
</reference>
<evidence type="ECO:0000313" key="2">
    <source>
        <dbReference type="Proteomes" id="UP000288096"/>
    </source>
</evidence>
<dbReference type="OrthoDB" id="5443147at2"/>
<dbReference type="InterPro" id="IPR027597">
    <property type="entry name" value="HprK-rel_B"/>
</dbReference>
<dbReference type="SUPFAM" id="SSF53795">
    <property type="entry name" value="PEP carboxykinase-like"/>
    <property type="match status" value="1"/>
</dbReference>
<organism evidence="1 2">
    <name type="scientific">Desulfonema ishimotonii</name>
    <dbReference type="NCBI Taxonomy" id="45657"/>
    <lineage>
        <taxon>Bacteria</taxon>
        <taxon>Pseudomonadati</taxon>
        <taxon>Thermodesulfobacteriota</taxon>
        <taxon>Desulfobacteria</taxon>
        <taxon>Desulfobacterales</taxon>
        <taxon>Desulfococcaceae</taxon>
        <taxon>Desulfonema</taxon>
    </lineage>
</organism>
<accession>A0A401FRQ2</accession>
<dbReference type="RefSeq" id="WP_124327130.1">
    <property type="nucleotide sequence ID" value="NZ_BEXT01000001.1"/>
</dbReference>
<dbReference type="AlphaFoldDB" id="A0A401FRQ2"/>
<reference evidence="2" key="2">
    <citation type="submission" date="2019-01" db="EMBL/GenBank/DDBJ databases">
        <title>Genome sequence of Desulfonema ishimotonii strain Tokyo 01.</title>
        <authorList>
            <person name="Fukui M."/>
        </authorList>
    </citation>
    <scope>NUCLEOTIDE SEQUENCE [LARGE SCALE GENOMIC DNA]</scope>
    <source>
        <strain evidence="2">Tokyo 01</strain>
    </source>
</reference>
<sequence length="362" mass="40081">MTKTERKEIIQKYREAYPAVHRMALVFGNCRIRVTANSEHLIDELTTYYGTFVTPDAPDNADIGITVHEAPTPELPERFTVRQPDPGKTKIKEEYLDLANGRIVRKRLTGMIFVFGEGENLAIGPCMENSNQVVNFINNRFIEWELCRGCLLGHAAGVICDGKGLALAGFSGAGKSTLALHIMSRGATFVSNDRLMIEQQDSGLIMYGVAKLPRINPGTILNNPDLASVMTADERRRFSGLPKAELWNLEYKYDAPIDICFGPDRFELDAPMNALAILNWKHGAGPMSVREVRLSERADLLPAFMKSTGLFFTPCDGCGMPEPSAENYAQYLSLCRVLEFSGGVDFKKAAEICVTFLKTGVL</sequence>
<dbReference type="Gene3D" id="3.40.50.300">
    <property type="entry name" value="P-loop containing nucleotide triphosphate hydrolases"/>
    <property type="match status" value="1"/>
</dbReference>
<dbReference type="NCBIfam" id="TIGR04355">
    <property type="entry name" value="HprK_rel_B"/>
    <property type="match status" value="1"/>
</dbReference>